<evidence type="ECO:0000256" key="1">
    <source>
        <dbReference type="SAM" id="MobiDB-lite"/>
    </source>
</evidence>
<evidence type="ECO:0000313" key="3">
    <source>
        <dbReference type="Proteomes" id="UP001633002"/>
    </source>
</evidence>
<gene>
    <name evidence="2" type="ORF">R1sor_001402</name>
</gene>
<feature type="region of interest" description="Disordered" evidence="1">
    <location>
        <begin position="58"/>
        <end position="77"/>
    </location>
</feature>
<dbReference type="AlphaFoldDB" id="A0ABD3GZ47"/>
<keyword evidence="3" id="KW-1185">Reference proteome</keyword>
<dbReference type="Proteomes" id="UP001633002">
    <property type="component" value="Unassembled WGS sequence"/>
</dbReference>
<comment type="caution">
    <text evidence="2">The sequence shown here is derived from an EMBL/GenBank/DDBJ whole genome shotgun (WGS) entry which is preliminary data.</text>
</comment>
<reference evidence="2 3" key="1">
    <citation type="submission" date="2024-09" db="EMBL/GenBank/DDBJ databases">
        <title>Chromosome-scale assembly of Riccia sorocarpa.</title>
        <authorList>
            <person name="Paukszto L."/>
        </authorList>
    </citation>
    <scope>NUCLEOTIDE SEQUENCE [LARGE SCALE GENOMIC DNA]</scope>
    <source>
        <strain evidence="2">LP-2024</strain>
        <tissue evidence="2">Aerial parts of the thallus</tissue>
    </source>
</reference>
<feature type="compositionally biased region" description="Basic and acidic residues" evidence="1">
    <location>
        <begin position="12"/>
        <end position="33"/>
    </location>
</feature>
<organism evidence="2 3">
    <name type="scientific">Riccia sorocarpa</name>
    <dbReference type="NCBI Taxonomy" id="122646"/>
    <lineage>
        <taxon>Eukaryota</taxon>
        <taxon>Viridiplantae</taxon>
        <taxon>Streptophyta</taxon>
        <taxon>Embryophyta</taxon>
        <taxon>Marchantiophyta</taxon>
        <taxon>Marchantiopsida</taxon>
        <taxon>Marchantiidae</taxon>
        <taxon>Marchantiales</taxon>
        <taxon>Ricciaceae</taxon>
        <taxon>Riccia</taxon>
    </lineage>
</organism>
<evidence type="ECO:0000313" key="2">
    <source>
        <dbReference type="EMBL" id="KAL3683380.1"/>
    </source>
</evidence>
<sequence>MTSRGQGVAEGRGNRRRDDRSKRPMVDPHPIREPVDEVFEEGELCPIIMVQPTTHPRLVEAREGSSAQKKKKKKQRLENRTCMEGVVSYVAKKCNEMPPNNAWVMMHKKLASFAETHCAIVRPIACHNIETELILVYPYWNASVNGVKYNRNFPGNRDWIALELVDWKIRDLAAKRLSLIQSTSITKQQTCLGVLTKKVCGDFFTDMTRPEMIAYNEKMYAEGPTRNTSPCARNAVLLKELIESATHDYCGLQKSAAQCFTQMSDLMKITP</sequence>
<proteinExistence type="predicted"/>
<feature type="region of interest" description="Disordered" evidence="1">
    <location>
        <begin position="1"/>
        <end position="33"/>
    </location>
</feature>
<protein>
    <submittedName>
        <fullName evidence="2">Uncharacterized protein</fullName>
    </submittedName>
</protein>
<accession>A0ABD3GZ47</accession>
<name>A0ABD3GZ47_9MARC</name>
<dbReference type="EMBL" id="JBJQOH010000006">
    <property type="protein sequence ID" value="KAL3683380.1"/>
    <property type="molecule type" value="Genomic_DNA"/>
</dbReference>